<comment type="caution">
    <text evidence="6">The sequence shown here is derived from an EMBL/GenBank/DDBJ whole genome shotgun (WGS) entry which is preliminary data.</text>
</comment>
<dbReference type="Pfam" id="PF00126">
    <property type="entry name" value="HTH_1"/>
    <property type="match status" value="1"/>
</dbReference>
<dbReference type="InterPro" id="IPR050950">
    <property type="entry name" value="HTH-type_LysR_regulators"/>
</dbReference>
<dbReference type="PRINTS" id="PR00039">
    <property type="entry name" value="HTHLYSR"/>
</dbReference>
<evidence type="ECO:0000256" key="2">
    <source>
        <dbReference type="ARBA" id="ARBA00023015"/>
    </source>
</evidence>
<dbReference type="InterPro" id="IPR036390">
    <property type="entry name" value="WH_DNA-bd_sf"/>
</dbReference>
<comment type="similarity">
    <text evidence="1">Belongs to the LysR transcriptional regulatory family.</text>
</comment>
<sequence>MFKHKDYIYMVYKMKSFSKAAETLYVSQPALSAIIKKVEKEIGIQIFNRNTNPITLTKEGEFYIKSIEEIMEIEKNTIKYFENLKTENNLNIASSSFFCVYILPFFIEKFSKTYPSTSIKLMENTSEVLFKNLETEKIDLGIDIADNCPSNLLSIDWYDEEILLAVPSNFKINKKIKDFQIDFSLIKSGKFLDKIYPTIDLKLFSDENFILLGKGHDLNEKSIKMCESSGFSPKVVMYADQLLTSYYMSKLGKGISFVRDGIPKYEEKTDKLIFYKIDSPLAKRKVKLFYKKENSSSTLKNFINFLLSEKC</sequence>
<evidence type="ECO:0000259" key="5">
    <source>
        <dbReference type="PROSITE" id="PS50931"/>
    </source>
</evidence>
<feature type="domain" description="HTH lysR-type" evidence="5">
    <location>
        <begin position="1"/>
        <end position="57"/>
    </location>
</feature>
<dbReference type="PANTHER" id="PTHR30419">
    <property type="entry name" value="HTH-TYPE TRANSCRIPTIONAL REGULATOR YBHD"/>
    <property type="match status" value="1"/>
</dbReference>
<dbReference type="InterPro" id="IPR005119">
    <property type="entry name" value="LysR_subst-bd"/>
</dbReference>
<evidence type="ECO:0000313" key="6">
    <source>
        <dbReference type="EMBL" id="MCY7008173.1"/>
    </source>
</evidence>
<reference evidence="6" key="1">
    <citation type="submission" date="2022-09" db="EMBL/GenBank/DDBJ databases">
        <authorList>
            <person name="Zoaiter M."/>
        </authorList>
    </citation>
    <scope>NUCLEOTIDE SEQUENCE</scope>
    <source>
        <strain evidence="6">DSM 19848</strain>
    </source>
</reference>
<dbReference type="SUPFAM" id="SSF46785">
    <property type="entry name" value="Winged helix' DNA-binding domain"/>
    <property type="match status" value="1"/>
</dbReference>
<name>A0ABT4DHU1_FUSSI</name>
<evidence type="ECO:0000313" key="7">
    <source>
        <dbReference type="Proteomes" id="UP001062738"/>
    </source>
</evidence>
<dbReference type="SUPFAM" id="SSF53850">
    <property type="entry name" value="Periplasmic binding protein-like II"/>
    <property type="match status" value="1"/>
</dbReference>
<dbReference type="PROSITE" id="PS50931">
    <property type="entry name" value="HTH_LYSR"/>
    <property type="match status" value="1"/>
</dbReference>
<keyword evidence="2" id="KW-0805">Transcription regulation</keyword>
<dbReference type="InterPro" id="IPR036388">
    <property type="entry name" value="WH-like_DNA-bd_sf"/>
</dbReference>
<dbReference type="InterPro" id="IPR000847">
    <property type="entry name" value="LysR_HTH_N"/>
</dbReference>
<dbReference type="Proteomes" id="UP001062738">
    <property type="component" value="Unassembled WGS sequence"/>
</dbReference>
<dbReference type="CDD" id="cd05466">
    <property type="entry name" value="PBP2_LTTR_substrate"/>
    <property type="match status" value="1"/>
</dbReference>
<evidence type="ECO:0000256" key="4">
    <source>
        <dbReference type="ARBA" id="ARBA00023163"/>
    </source>
</evidence>
<evidence type="ECO:0000256" key="1">
    <source>
        <dbReference type="ARBA" id="ARBA00009437"/>
    </source>
</evidence>
<keyword evidence="7" id="KW-1185">Reference proteome</keyword>
<evidence type="ECO:0000256" key="3">
    <source>
        <dbReference type="ARBA" id="ARBA00023125"/>
    </source>
</evidence>
<dbReference type="EMBL" id="JAOXXL010000013">
    <property type="protein sequence ID" value="MCY7008173.1"/>
    <property type="molecule type" value="Genomic_DNA"/>
</dbReference>
<dbReference type="RefSeq" id="WP_265152149.1">
    <property type="nucleotide sequence ID" value="NZ_JAOXXL010000013.1"/>
</dbReference>
<keyword evidence="3" id="KW-0238">DNA-binding</keyword>
<proteinExistence type="inferred from homology"/>
<dbReference type="Gene3D" id="3.40.190.290">
    <property type="match status" value="1"/>
</dbReference>
<dbReference type="Pfam" id="PF03466">
    <property type="entry name" value="LysR_substrate"/>
    <property type="match status" value="1"/>
</dbReference>
<dbReference type="Gene3D" id="1.10.10.10">
    <property type="entry name" value="Winged helix-like DNA-binding domain superfamily/Winged helix DNA-binding domain"/>
    <property type="match status" value="1"/>
</dbReference>
<gene>
    <name evidence="6" type="ORF">OCK72_05805</name>
</gene>
<accession>A0ABT4DHU1</accession>
<dbReference type="PANTHER" id="PTHR30419:SF8">
    <property type="entry name" value="NITROGEN ASSIMILATION TRANSCRIPTIONAL ACTIVATOR-RELATED"/>
    <property type="match status" value="1"/>
</dbReference>
<protein>
    <submittedName>
        <fullName evidence="6">LysR family transcriptional regulator</fullName>
    </submittedName>
</protein>
<keyword evidence="4" id="KW-0804">Transcription</keyword>
<organism evidence="6 7">
    <name type="scientific">Fusobacterium simiae</name>
    <dbReference type="NCBI Taxonomy" id="855"/>
    <lineage>
        <taxon>Bacteria</taxon>
        <taxon>Fusobacteriati</taxon>
        <taxon>Fusobacteriota</taxon>
        <taxon>Fusobacteriia</taxon>
        <taxon>Fusobacteriales</taxon>
        <taxon>Fusobacteriaceae</taxon>
        <taxon>Fusobacterium</taxon>
    </lineage>
</organism>